<evidence type="ECO:0000313" key="9">
    <source>
        <dbReference type="EMBL" id="MBB5757915.1"/>
    </source>
</evidence>
<gene>
    <name evidence="9" type="ORF">HNR00_002632</name>
</gene>
<name>A0A840ZLF6_9HYPH</name>
<dbReference type="GO" id="GO:0015483">
    <property type="term" value="F:long-chain fatty acid transporting porin activity"/>
    <property type="evidence" value="ECO:0007669"/>
    <property type="project" value="TreeGrafter"/>
</dbReference>
<protein>
    <submittedName>
        <fullName evidence="9">Long-chain fatty acid transport protein</fullName>
    </submittedName>
</protein>
<dbReference type="InterPro" id="IPR005017">
    <property type="entry name" value="OMPP1/FadL/TodX"/>
</dbReference>
<dbReference type="Proteomes" id="UP000583454">
    <property type="component" value="Unassembled WGS sequence"/>
</dbReference>
<evidence type="ECO:0000256" key="5">
    <source>
        <dbReference type="ARBA" id="ARBA00022729"/>
    </source>
</evidence>
<keyword evidence="5 8" id="KW-0732">Signal</keyword>
<keyword evidence="10" id="KW-1185">Reference proteome</keyword>
<evidence type="ECO:0000256" key="1">
    <source>
        <dbReference type="ARBA" id="ARBA00004571"/>
    </source>
</evidence>
<evidence type="ECO:0000256" key="8">
    <source>
        <dbReference type="SAM" id="SignalP"/>
    </source>
</evidence>
<comment type="caution">
    <text evidence="9">The sequence shown here is derived from an EMBL/GenBank/DDBJ whole genome shotgun (WGS) entry which is preliminary data.</text>
</comment>
<reference evidence="9 10" key="1">
    <citation type="submission" date="2020-08" db="EMBL/GenBank/DDBJ databases">
        <title>Genomic Encyclopedia of Type Strains, Phase IV (KMG-IV): sequencing the most valuable type-strain genomes for metagenomic binning, comparative biology and taxonomic classification.</title>
        <authorList>
            <person name="Goeker M."/>
        </authorList>
    </citation>
    <scope>NUCLEOTIDE SEQUENCE [LARGE SCALE GENOMIC DNA]</scope>
    <source>
        <strain evidence="9 10">DSM 2163</strain>
    </source>
</reference>
<dbReference type="GO" id="GO:0009279">
    <property type="term" value="C:cell outer membrane"/>
    <property type="evidence" value="ECO:0007669"/>
    <property type="project" value="UniProtKB-SubCell"/>
</dbReference>
<proteinExistence type="inferred from homology"/>
<organism evidence="9 10">
    <name type="scientific">Methylorubrum rhodinum</name>
    <dbReference type="NCBI Taxonomy" id="29428"/>
    <lineage>
        <taxon>Bacteria</taxon>
        <taxon>Pseudomonadati</taxon>
        <taxon>Pseudomonadota</taxon>
        <taxon>Alphaproteobacteria</taxon>
        <taxon>Hyphomicrobiales</taxon>
        <taxon>Methylobacteriaceae</taxon>
        <taxon>Methylorubrum</taxon>
    </lineage>
</organism>
<dbReference type="RefSeq" id="WP_183569893.1">
    <property type="nucleotide sequence ID" value="NZ_JACHOP010000010.1"/>
</dbReference>
<keyword evidence="4" id="KW-0812">Transmembrane</keyword>
<evidence type="ECO:0000256" key="3">
    <source>
        <dbReference type="ARBA" id="ARBA00022452"/>
    </source>
</evidence>
<evidence type="ECO:0000256" key="6">
    <source>
        <dbReference type="ARBA" id="ARBA00023136"/>
    </source>
</evidence>
<accession>A0A840ZLF6</accession>
<dbReference type="EMBL" id="JACHOP010000010">
    <property type="protein sequence ID" value="MBB5757915.1"/>
    <property type="molecule type" value="Genomic_DNA"/>
</dbReference>
<dbReference type="Pfam" id="PF03349">
    <property type="entry name" value="Toluene_X"/>
    <property type="match status" value="1"/>
</dbReference>
<dbReference type="Gene3D" id="2.40.160.60">
    <property type="entry name" value="Outer membrane protein transport protein (OMPP1/FadL/TodX)"/>
    <property type="match status" value="1"/>
</dbReference>
<evidence type="ECO:0000256" key="2">
    <source>
        <dbReference type="ARBA" id="ARBA00008163"/>
    </source>
</evidence>
<comment type="similarity">
    <text evidence="2">Belongs to the OmpP1/FadL family.</text>
</comment>
<dbReference type="AlphaFoldDB" id="A0A840ZLF6"/>
<sequence>MTGETIRALAFAGAVAAASMGAATGAQAGAFGLREQSAQGLGLSFAGSASGAAGVSSIFWNPATVTMRPGFVSEQSLTFVNLSGEIRPTVGTAPFLAPFGDSGEIGQGAVLPSGATSYQLTDRLYVGIQTGAPYGLVTKPRPDWAGSIYGRSSRIFSLAFNPVIGYRVNDWLSVGVGANIEYFRLTLRQAVPVAGLSPAFYPPAFLKGESWSAGWTAGATITPWDGTVLGVGYRSSVHHDIDGSFAVPNPAIAFAVGAVKANLNTPEKLSVGLTQAINPVTRINLGFEWDNWSRVGDIAIVSKLLGVPVTELPLKFKDSYFYSVGLEYDWSPNLTVRGGFGYDDGPIDNSNRSVRLPDSDRYIVSVGGSYRWSDKLTLNASYAHVFIQKNRIVAGPGQNYNVGNIPFAAVADGSADLVSVGFRYAWDSPASVAPAPLVRKD</sequence>
<keyword evidence="3" id="KW-1134">Transmembrane beta strand</keyword>
<dbReference type="PANTHER" id="PTHR35093">
    <property type="entry name" value="OUTER MEMBRANE PROTEIN NMB0088-RELATED"/>
    <property type="match status" value="1"/>
</dbReference>
<comment type="subcellular location">
    <subcellularLocation>
        <location evidence="1">Cell outer membrane</location>
        <topology evidence="1">Multi-pass membrane protein</topology>
    </subcellularLocation>
</comment>
<dbReference type="SUPFAM" id="SSF56935">
    <property type="entry name" value="Porins"/>
    <property type="match status" value="1"/>
</dbReference>
<evidence type="ECO:0000313" key="10">
    <source>
        <dbReference type="Proteomes" id="UP000583454"/>
    </source>
</evidence>
<evidence type="ECO:0000256" key="4">
    <source>
        <dbReference type="ARBA" id="ARBA00022692"/>
    </source>
</evidence>
<keyword evidence="6" id="KW-0472">Membrane</keyword>
<feature type="signal peptide" evidence="8">
    <location>
        <begin position="1"/>
        <end position="28"/>
    </location>
</feature>
<feature type="chain" id="PRO_5032371580" evidence="8">
    <location>
        <begin position="29"/>
        <end position="441"/>
    </location>
</feature>
<evidence type="ECO:0000256" key="7">
    <source>
        <dbReference type="ARBA" id="ARBA00023237"/>
    </source>
</evidence>
<dbReference type="PANTHER" id="PTHR35093:SF8">
    <property type="entry name" value="OUTER MEMBRANE PROTEIN NMB0088-RELATED"/>
    <property type="match status" value="1"/>
</dbReference>
<keyword evidence="7" id="KW-0998">Cell outer membrane</keyword>